<evidence type="ECO:0000313" key="3">
    <source>
        <dbReference type="Proteomes" id="UP000241818"/>
    </source>
</evidence>
<dbReference type="Proteomes" id="UP000241818">
    <property type="component" value="Unassembled WGS sequence"/>
</dbReference>
<protein>
    <submittedName>
        <fullName evidence="2">Uncharacterized protein</fullName>
    </submittedName>
</protein>
<evidence type="ECO:0000313" key="2">
    <source>
        <dbReference type="EMBL" id="PSS08615.1"/>
    </source>
</evidence>
<organism evidence="2 3">
    <name type="scientific">Amorphotheca resinae ATCC 22711</name>
    <dbReference type="NCBI Taxonomy" id="857342"/>
    <lineage>
        <taxon>Eukaryota</taxon>
        <taxon>Fungi</taxon>
        <taxon>Dikarya</taxon>
        <taxon>Ascomycota</taxon>
        <taxon>Pezizomycotina</taxon>
        <taxon>Leotiomycetes</taxon>
        <taxon>Helotiales</taxon>
        <taxon>Amorphothecaceae</taxon>
        <taxon>Amorphotheca</taxon>
    </lineage>
</organism>
<dbReference type="EMBL" id="KZ679018">
    <property type="protein sequence ID" value="PSS08615.1"/>
    <property type="molecule type" value="Genomic_DNA"/>
</dbReference>
<dbReference type="OrthoDB" id="5413280at2759"/>
<dbReference type="AlphaFoldDB" id="A0A2T3AQR7"/>
<keyword evidence="3" id="KW-1185">Reference proteome</keyword>
<feature type="region of interest" description="Disordered" evidence="1">
    <location>
        <begin position="295"/>
        <end position="325"/>
    </location>
</feature>
<feature type="region of interest" description="Disordered" evidence="1">
    <location>
        <begin position="1"/>
        <end position="23"/>
    </location>
</feature>
<evidence type="ECO:0000256" key="1">
    <source>
        <dbReference type="SAM" id="MobiDB-lite"/>
    </source>
</evidence>
<dbReference type="InParanoid" id="A0A2T3AQR7"/>
<sequence>MMNSRYPQAHSRGLLRRSYITPRPSSTDRYGRIADLYPDFDGLRIDPRVGQVFLDVGNDVFNVRPRNWTSASRFQDTAAEPEQLVATSEIETARRRGQNIRNLGRLSPRPEFVDEYGEKSSKPGITYERKEALPFVSAMKGLHRKLEAAKQIYIHFQSEYDTETESIKKYATKEILEDLWTSKMRSKKGRSVLLEDQHGDEDNRYGYEEKFVGWKRKIAQALDEVLNSSIKKGTLNTPKNITRYQSMVRLREKVYTANRQILPLLDDVSKGREYCKALITELDLLKTLISPDHDNTRELYRGGDSDEVDASSDIEDGNKESGQWQ</sequence>
<accession>A0A2T3AQR7</accession>
<proteinExistence type="predicted"/>
<reference evidence="2 3" key="1">
    <citation type="journal article" date="2018" name="New Phytol.">
        <title>Comparative genomics and transcriptomics depict ericoid mycorrhizal fungi as versatile saprotrophs and plant mutualists.</title>
        <authorList>
            <person name="Martino E."/>
            <person name="Morin E."/>
            <person name="Grelet G.A."/>
            <person name="Kuo A."/>
            <person name="Kohler A."/>
            <person name="Daghino S."/>
            <person name="Barry K.W."/>
            <person name="Cichocki N."/>
            <person name="Clum A."/>
            <person name="Dockter R.B."/>
            <person name="Hainaut M."/>
            <person name="Kuo R.C."/>
            <person name="LaButti K."/>
            <person name="Lindahl B.D."/>
            <person name="Lindquist E.A."/>
            <person name="Lipzen A."/>
            <person name="Khouja H.R."/>
            <person name="Magnuson J."/>
            <person name="Murat C."/>
            <person name="Ohm R.A."/>
            <person name="Singer S.W."/>
            <person name="Spatafora J.W."/>
            <person name="Wang M."/>
            <person name="Veneault-Fourrey C."/>
            <person name="Henrissat B."/>
            <person name="Grigoriev I.V."/>
            <person name="Martin F.M."/>
            <person name="Perotto S."/>
        </authorList>
    </citation>
    <scope>NUCLEOTIDE SEQUENCE [LARGE SCALE GENOMIC DNA]</scope>
    <source>
        <strain evidence="2 3">ATCC 22711</strain>
    </source>
</reference>
<name>A0A2T3AQR7_AMORE</name>
<dbReference type="GeneID" id="36575202"/>
<feature type="compositionally biased region" description="Acidic residues" evidence="1">
    <location>
        <begin position="305"/>
        <end position="315"/>
    </location>
</feature>
<dbReference type="RefSeq" id="XP_024717013.1">
    <property type="nucleotide sequence ID" value="XM_024867121.1"/>
</dbReference>
<gene>
    <name evidence="2" type="ORF">M430DRAFT_37414</name>
</gene>
<feature type="compositionally biased region" description="Basic and acidic residues" evidence="1">
    <location>
        <begin position="295"/>
        <end position="304"/>
    </location>
</feature>